<name>W4K9D9_HETIT</name>
<organism evidence="2 3">
    <name type="scientific">Heterobasidion irregulare (strain TC 32-1)</name>
    <dbReference type="NCBI Taxonomy" id="747525"/>
    <lineage>
        <taxon>Eukaryota</taxon>
        <taxon>Fungi</taxon>
        <taxon>Dikarya</taxon>
        <taxon>Basidiomycota</taxon>
        <taxon>Agaricomycotina</taxon>
        <taxon>Agaricomycetes</taxon>
        <taxon>Russulales</taxon>
        <taxon>Bondarzewiaceae</taxon>
        <taxon>Heterobasidion</taxon>
        <taxon>Heterobasidion annosum species complex</taxon>
    </lineage>
</organism>
<dbReference type="GeneID" id="20676704"/>
<dbReference type="AlphaFoldDB" id="W4K9D9"/>
<sequence length="80" mass="8433">MHIQANIEGSHDSGRISLLSCVPIPGVNIVILGIATIGPSFEVLGELTADLAPMLDLNVSLAYTVQNVHFVFPLSYGPST</sequence>
<dbReference type="RefSeq" id="XP_009553010.1">
    <property type="nucleotide sequence ID" value="XM_009554715.1"/>
</dbReference>
<dbReference type="OrthoDB" id="73875at2759"/>
<keyword evidence="3" id="KW-1185">Reference proteome</keyword>
<reference evidence="2 3" key="1">
    <citation type="journal article" date="2012" name="New Phytol.">
        <title>Insight into trade-off between wood decay and parasitism from the genome of a fungal forest pathogen.</title>
        <authorList>
            <person name="Olson A."/>
            <person name="Aerts A."/>
            <person name="Asiegbu F."/>
            <person name="Belbahri L."/>
            <person name="Bouzid O."/>
            <person name="Broberg A."/>
            <person name="Canback B."/>
            <person name="Coutinho P.M."/>
            <person name="Cullen D."/>
            <person name="Dalman K."/>
            <person name="Deflorio G."/>
            <person name="van Diepen L.T."/>
            <person name="Dunand C."/>
            <person name="Duplessis S."/>
            <person name="Durling M."/>
            <person name="Gonthier P."/>
            <person name="Grimwood J."/>
            <person name="Fossdal C.G."/>
            <person name="Hansson D."/>
            <person name="Henrissat B."/>
            <person name="Hietala A."/>
            <person name="Himmelstrand K."/>
            <person name="Hoffmeister D."/>
            <person name="Hogberg N."/>
            <person name="James T.Y."/>
            <person name="Karlsson M."/>
            <person name="Kohler A."/>
            <person name="Kues U."/>
            <person name="Lee Y.H."/>
            <person name="Lin Y.C."/>
            <person name="Lind M."/>
            <person name="Lindquist E."/>
            <person name="Lombard V."/>
            <person name="Lucas S."/>
            <person name="Lunden K."/>
            <person name="Morin E."/>
            <person name="Murat C."/>
            <person name="Park J."/>
            <person name="Raffaello T."/>
            <person name="Rouze P."/>
            <person name="Salamov A."/>
            <person name="Schmutz J."/>
            <person name="Solheim H."/>
            <person name="Stahlberg J."/>
            <person name="Velez H."/>
            <person name="de Vries R.P."/>
            <person name="Wiebenga A."/>
            <person name="Woodward S."/>
            <person name="Yakovlev I."/>
            <person name="Garbelotto M."/>
            <person name="Martin F."/>
            <person name="Grigoriev I.V."/>
            <person name="Stenlid J."/>
        </authorList>
    </citation>
    <scope>NUCLEOTIDE SEQUENCE [LARGE SCALE GENOMIC DNA]</scope>
    <source>
        <strain evidence="2 3">TC 32-1</strain>
    </source>
</reference>
<dbReference type="HOGENOM" id="CLU_2590054_0_0_1"/>
<accession>W4K9D9</accession>
<protein>
    <submittedName>
        <fullName evidence="2">Uncharacterized protein</fullName>
    </submittedName>
</protein>
<evidence type="ECO:0000313" key="1">
    <source>
        <dbReference type="EMBL" id="ETW75614.1"/>
    </source>
</evidence>
<dbReference type="KEGG" id="hir:HETIRDRAFT_456162"/>
<dbReference type="KEGG" id="hir:HETIRDRAFT_108700"/>
<dbReference type="EMBL" id="KI925466">
    <property type="protein sequence ID" value="ETW75614.1"/>
    <property type="molecule type" value="Genomic_DNA"/>
</dbReference>
<gene>
    <name evidence="2" type="ORF">HETIRDRAFT_108700</name>
    <name evidence="1" type="ORF">HETIRDRAFT_456162</name>
</gene>
<evidence type="ECO:0000313" key="2">
    <source>
        <dbReference type="EMBL" id="ETW82398.1"/>
    </source>
</evidence>
<dbReference type="Proteomes" id="UP000030671">
    <property type="component" value="Unassembled WGS sequence"/>
</dbReference>
<dbReference type="GeneID" id="20666376"/>
<dbReference type="RefSeq" id="XP_009544763.1">
    <property type="nucleotide sequence ID" value="XM_009546468.1"/>
</dbReference>
<dbReference type="EMBL" id="KI925457">
    <property type="protein sequence ID" value="ETW82398.1"/>
    <property type="molecule type" value="Genomic_DNA"/>
</dbReference>
<proteinExistence type="predicted"/>
<evidence type="ECO:0000313" key="3">
    <source>
        <dbReference type="Proteomes" id="UP000030671"/>
    </source>
</evidence>